<dbReference type="InterPro" id="IPR000008">
    <property type="entry name" value="C2_dom"/>
</dbReference>
<evidence type="ECO:0000313" key="4">
    <source>
        <dbReference type="Proteomes" id="UP001217089"/>
    </source>
</evidence>
<name>A0ABQ9ED12_TEGGR</name>
<protein>
    <recommendedName>
        <fullName evidence="2">PDZ domain-containing protein</fullName>
    </recommendedName>
</protein>
<reference evidence="3 4" key="1">
    <citation type="submission" date="2022-12" db="EMBL/GenBank/DDBJ databases">
        <title>Chromosome-level genome of Tegillarca granosa.</title>
        <authorList>
            <person name="Kim J."/>
        </authorList>
    </citation>
    <scope>NUCLEOTIDE SEQUENCE [LARGE SCALE GENOMIC DNA]</scope>
    <source>
        <strain evidence="3">Teg-2019</strain>
        <tissue evidence="3">Adductor muscle</tissue>
    </source>
</reference>
<feature type="region of interest" description="Disordered" evidence="1">
    <location>
        <begin position="409"/>
        <end position="429"/>
    </location>
</feature>
<feature type="region of interest" description="Disordered" evidence="1">
    <location>
        <begin position="558"/>
        <end position="590"/>
    </location>
</feature>
<accession>A0ABQ9ED12</accession>
<dbReference type="Gene3D" id="2.60.40.150">
    <property type="entry name" value="C2 domain"/>
    <property type="match status" value="1"/>
</dbReference>
<feature type="compositionally biased region" description="Polar residues" evidence="1">
    <location>
        <begin position="900"/>
        <end position="911"/>
    </location>
</feature>
<feature type="compositionally biased region" description="Polar residues" evidence="1">
    <location>
        <begin position="954"/>
        <end position="965"/>
    </location>
</feature>
<dbReference type="InterPro" id="IPR036034">
    <property type="entry name" value="PDZ_sf"/>
</dbReference>
<feature type="compositionally biased region" description="Acidic residues" evidence="1">
    <location>
        <begin position="573"/>
        <end position="590"/>
    </location>
</feature>
<feature type="compositionally biased region" description="Basic and acidic residues" evidence="1">
    <location>
        <begin position="501"/>
        <end position="519"/>
    </location>
</feature>
<organism evidence="3 4">
    <name type="scientific">Tegillarca granosa</name>
    <name type="common">Malaysian cockle</name>
    <name type="synonym">Anadara granosa</name>
    <dbReference type="NCBI Taxonomy" id="220873"/>
    <lineage>
        <taxon>Eukaryota</taxon>
        <taxon>Metazoa</taxon>
        <taxon>Spiralia</taxon>
        <taxon>Lophotrochozoa</taxon>
        <taxon>Mollusca</taxon>
        <taxon>Bivalvia</taxon>
        <taxon>Autobranchia</taxon>
        <taxon>Pteriomorphia</taxon>
        <taxon>Arcoida</taxon>
        <taxon>Arcoidea</taxon>
        <taxon>Arcidae</taxon>
        <taxon>Tegillarca</taxon>
    </lineage>
</organism>
<feature type="region of interest" description="Disordered" evidence="1">
    <location>
        <begin position="469"/>
        <end position="519"/>
    </location>
</feature>
<comment type="caution">
    <text evidence="3">The sequence shown here is derived from an EMBL/GenBank/DDBJ whole genome shotgun (WGS) entry which is preliminary data.</text>
</comment>
<feature type="region of interest" description="Disordered" evidence="1">
    <location>
        <begin position="335"/>
        <end position="390"/>
    </location>
</feature>
<dbReference type="PROSITE" id="PS50106">
    <property type="entry name" value="PDZ"/>
    <property type="match status" value="1"/>
</dbReference>
<dbReference type="Proteomes" id="UP001217089">
    <property type="component" value="Unassembled WGS sequence"/>
</dbReference>
<feature type="compositionally biased region" description="Basic and acidic residues" evidence="1">
    <location>
        <begin position="678"/>
        <end position="689"/>
    </location>
</feature>
<feature type="compositionally biased region" description="Polar residues" evidence="1">
    <location>
        <begin position="412"/>
        <end position="426"/>
    </location>
</feature>
<feature type="compositionally biased region" description="Low complexity" evidence="1">
    <location>
        <begin position="26"/>
        <end position="35"/>
    </location>
</feature>
<evidence type="ECO:0000256" key="1">
    <source>
        <dbReference type="SAM" id="MobiDB-lite"/>
    </source>
</evidence>
<feature type="compositionally biased region" description="Basic and acidic residues" evidence="1">
    <location>
        <begin position="97"/>
        <end position="107"/>
    </location>
</feature>
<feature type="region of interest" description="Disordered" evidence="1">
    <location>
        <begin position="1"/>
        <end position="178"/>
    </location>
</feature>
<keyword evidence="4" id="KW-1185">Reference proteome</keyword>
<evidence type="ECO:0000259" key="2">
    <source>
        <dbReference type="PROSITE" id="PS50106"/>
    </source>
</evidence>
<dbReference type="Gene3D" id="2.30.42.10">
    <property type="match status" value="1"/>
</dbReference>
<dbReference type="SUPFAM" id="SSF49562">
    <property type="entry name" value="C2 domain (Calcium/lipid-binding domain, CaLB)"/>
    <property type="match status" value="1"/>
</dbReference>
<sequence length="1057" mass="118769">MSPQYKVLDSPPSPESRSSLKRDYSDSTSVSPSSSPDREVYPYPSPVTPPDSDSSPPKPHSPSSPGTDFDDESSLDLKHQSKLNVEKNELMNVAADSRVKDKIKRFEQASSGQTHEPKKVRRKLPPIPAGEEATTTPKSRDKNSAPRKINHHLRADIRKKRASYGTPSSTSDESMNEDDFEVAMLTYSDRHMNDLDKPSVVDRRNGNYLQSESKDTKPNKNVKQMLNEEVKANIPPHIPAKPTESSKMADVERNVDQFIRDKDEADLIIDSLINIYGAPITQAMKSLKKRLQEELRRVTDGRRRRIEELEEIRALQMQIGELKLSTEYAKAQLKRNLQKPTKSGPDNKTKKRGPPPVPAPRSSPQVIPRRSRHKRQSSDPMVAKFSPIKEDKDIEADLQIKIKDTLEPPQIKYTTDDSSQSGLSDNDSIRSEPVLNARCKKIKPSAYAKLFFNAPAKETTQPLAIESNLEASSKSKSQSEGQLFQTRKSPAPVLYSDDDEDRRFRDQKKKQLQDEIRKRKKHLEETAKLKSELFNLSRTGQVMAHSFDDIPKKSNYIYPPTRPIPTGIIKPLDDEESRENDDIMDSSQDDIKEEWDNSFQQQQANYSSTEYLAHKQEAARLQRIEELCYSSPYLYISNINDPHAFKPTKQKVDLFGSPNRDSYMSSSVTLPELHTTRGEIDFNPNKENHVTYSDTEASPPSDSTPAMPLLNDIMSRTRKIIHDIGTGSRPVSAEYSFGGVDGKLNYTIFSRINNGSVCILELMNAIHRVESDNSVDADEPIMKHMTEGGVTILKQLERKKQPPPPRPKRYEFPTKRILLTRDPKDRSVKGNGIGMKIVGGKTVPGSTEVGAFVTAIYPGGVAEQLHGELEEDKAVKQSYAVDPKQLAAQLQGIQEADSPAGSQSSSQQEFLTPSLSSQCSSPHSDPTSSSSDRQRQGSISDAIDKAFELHKETNLPSVNEQQSLENEPRSPPVSRNKFSNQTKPVEKKGFANADSEVLIFFYLSVILRFKILFQLQLSHDDYDNTLNIHVIQACNLVPKDLNGSSDPFVKIYLLPGR</sequence>
<dbReference type="Pfam" id="PF00168">
    <property type="entry name" value="C2"/>
    <property type="match status" value="1"/>
</dbReference>
<feature type="non-terminal residue" evidence="3">
    <location>
        <position position="1057"/>
    </location>
</feature>
<dbReference type="InterPro" id="IPR035892">
    <property type="entry name" value="C2_domain_sf"/>
</dbReference>
<feature type="region of interest" description="Disordered" evidence="1">
    <location>
        <begin position="678"/>
        <end position="706"/>
    </location>
</feature>
<feature type="region of interest" description="Disordered" evidence="1">
    <location>
        <begin position="954"/>
        <end position="985"/>
    </location>
</feature>
<feature type="compositionally biased region" description="Low complexity" evidence="1">
    <location>
        <begin position="913"/>
        <end position="931"/>
    </location>
</feature>
<dbReference type="InterPro" id="IPR001478">
    <property type="entry name" value="PDZ"/>
</dbReference>
<dbReference type="EMBL" id="JARBDR010000918">
    <property type="protein sequence ID" value="KAJ8301350.1"/>
    <property type="molecule type" value="Genomic_DNA"/>
</dbReference>
<feature type="compositionally biased region" description="Basic and acidic residues" evidence="1">
    <location>
        <begin position="75"/>
        <end position="89"/>
    </location>
</feature>
<gene>
    <name evidence="3" type="ORF">KUTeg_020337</name>
</gene>
<dbReference type="PANTHER" id="PTHR14113">
    <property type="entry name" value="PICCOLO/BASSOON"/>
    <property type="match status" value="1"/>
</dbReference>
<feature type="compositionally biased region" description="Polar residues" evidence="1">
    <location>
        <begin position="469"/>
        <end position="488"/>
    </location>
</feature>
<feature type="region of interest" description="Disordered" evidence="1">
    <location>
        <begin position="892"/>
        <end position="937"/>
    </location>
</feature>
<dbReference type="PANTHER" id="PTHR14113:SF6">
    <property type="entry name" value="PROTEIN PICCOLO"/>
    <property type="match status" value="1"/>
</dbReference>
<feature type="domain" description="PDZ" evidence="2">
    <location>
        <begin position="816"/>
        <end position="875"/>
    </location>
</feature>
<proteinExistence type="predicted"/>
<feature type="compositionally biased region" description="Basic residues" evidence="1">
    <location>
        <begin position="148"/>
        <end position="162"/>
    </location>
</feature>
<feature type="compositionally biased region" description="Polar residues" evidence="1">
    <location>
        <begin position="690"/>
        <end position="704"/>
    </location>
</feature>
<evidence type="ECO:0000313" key="3">
    <source>
        <dbReference type="EMBL" id="KAJ8301350.1"/>
    </source>
</evidence>
<dbReference type="InterPro" id="IPR052098">
    <property type="entry name" value="Presynaptic_Scaffold_Bsn/Pclo"/>
</dbReference>